<accession>E9R701</accession>
<dbReference type="EMBL" id="AE017334">
    <property type="protein sequence ID" value="AAT31259.1"/>
    <property type="molecule type" value="Genomic_DNA"/>
</dbReference>
<dbReference type="PATRIC" id="fig|1392.236.peg.2223"/>
<accession>Q81RA9</accession>
<name>A0A0F7RIK3_BACAN</name>
<organism evidence="1 2">
    <name type="scientific">Bacillus anthracis</name>
    <name type="common">anthrax bacterium</name>
    <dbReference type="NCBI Taxonomy" id="1392"/>
    <lineage>
        <taxon>Bacteria</taxon>
        <taxon>Bacillati</taxon>
        <taxon>Bacillota</taxon>
        <taxon>Bacilli</taxon>
        <taxon>Bacillales</taxon>
        <taxon>Bacillaceae</taxon>
        <taxon>Bacillus</taxon>
        <taxon>Bacillus cereus group</taxon>
    </lineage>
</organism>
<dbReference type="Proteomes" id="UP000000594">
    <property type="component" value="Chromosome"/>
</dbReference>
<gene>
    <name evidence="1" type="ordered locus">GBAA_2141</name>
</gene>
<evidence type="ECO:0000313" key="1">
    <source>
        <dbReference type="EMBL" id="AAT31259.1"/>
    </source>
</evidence>
<accession>A0A0F7RIK3</accession>
<proteinExistence type="predicted"/>
<reference evidence="1 2" key="1">
    <citation type="journal article" date="2009" name="J. Bacteriol.">
        <title>The complete genome sequence of Bacillus anthracis Ames 'Ancestor'.</title>
        <authorList>
            <person name="Ravel J."/>
            <person name="Jiang L."/>
            <person name="Stanley S.T."/>
            <person name="Wilson M.R."/>
            <person name="Decker R.S."/>
            <person name="Read T.D."/>
            <person name="Worsham P."/>
            <person name="Keim P.S."/>
            <person name="Salzberg S.L."/>
            <person name="Fraser-Liggett C.M."/>
            <person name="Rasko D.A."/>
        </authorList>
    </citation>
    <scope>NUCLEOTIDE SEQUENCE [LARGE SCALE GENOMIC DNA]</scope>
    <source>
        <strain evidence="2">Ames ancestor</strain>
    </source>
</reference>
<sequence length="34" mass="3981">MVFATCKQVNFMTSATLRAPLSIQFLYWIFIQPN</sequence>
<evidence type="ECO:0000313" key="2">
    <source>
        <dbReference type="Proteomes" id="UP000000594"/>
    </source>
</evidence>
<dbReference type="KEGG" id="bar:GBAA_2141"/>
<accession>Q6KTH2</accession>
<dbReference type="AlphaFoldDB" id="A0A0F7RIK3"/>
<protein>
    <submittedName>
        <fullName evidence="1">Uncharacterized protein</fullName>
    </submittedName>
</protein>
<keyword evidence="2" id="KW-1185">Reference proteome</keyword>